<dbReference type="OrthoDB" id="2696719at2"/>
<keyword evidence="1" id="KW-1133">Transmembrane helix</keyword>
<evidence type="ECO:0000256" key="1">
    <source>
        <dbReference type="SAM" id="Phobius"/>
    </source>
</evidence>
<keyword evidence="1" id="KW-0472">Membrane</keyword>
<proteinExistence type="predicted"/>
<gene>
    <name evidence="2" type="ORF">SAMN05192532_101189</name>
</gene>
<sequence length="60" mass="7268">MISWRWLLFTVMFLMIWLTMRGNVVRYIMGNRMLRRAAITFALRIPYLRDNLLSSFRAAL</sequence>
<keyword evidence="3" id="KW-1185">Reference proteome</keyword>
<feature type="transmembrane region" description="Helical" evidence="1">
    <location>
        <begin position="6"/>
        <end position="29"/>
    </location>
</feature>
<evidence type="ECO:0000313" key="3">
    <source>
        <dbReference type="Proteomes" id="UP000199516"/>
    </source>
</evidence>
<organism evidence="2 3">
    <name type="scientific">Alteribacillus iranensis</name>
    <dbReference type="NCBI Taxonomy" id="930128"/>
    <lineage>
        <taxon>Bacteria</taxon>
        <taxon>Bacillati</taxon>
        <taxon>Bacillota</taxon>
        <taxon>Bacilli</taxon>
        <taxon>Bacillales</taxon>
        <taxon>Bacillaceae</taxon>
        <taxon>Alteribacillus</taxon>
    </lineage>
</organism>
<protein>
    <submittedName>
        <fullName evidence="2">Uncharacterized protein</fullName>
    </submittedName>
</protein>
<dbReference type="Proteomes" id="UP000199516">
    <property type="component" value="Unassembled WGS sequence"/>
</dbReference>
<evidence type="ECO:0000313" key="2">
    <source>
        <dbReference type="EMBL" id="SFE29906.1"/>
    </source>
</evidence>
<dbReference type="AlphaFoldDB" id="A0A1I1ZDU6"/>
<dbReference type="EMBL" id="FONT01000001">
    <property type="protein sequence ID" value="SFE29906.1"/>
    <property type="molecule type" value="Genomic_DNA"/>
</dbReference>
<name>A0A1I1ZDU6_9BACI</name>
<keyword evidence="1" id="KW-0812">Transmembrane</keyword>
<accession>A0A1I1ZDU6</accession>
<dbReference type="RefSeq" id="WP_143083158.1">
    <property type="nucleotide sequence ID" value="NZ_FONT01000001.1"/>
</dbReference>
<reference evidence="2 3" key="1">
    <citation type="submission" date="2016-10" db="EMBL/GenBank/DDBJ databases">
        <authorList>
            <person name="de Groot N.N."/>
        </authorList>
    </citation>
    <scope>NUCLEOTIDE SEQUENCE [LARGE SCALE GENOMIC DNA]</scope>
    <source>
        <strain evidence="2 3">DSM 23995</strain>
    </source>
</reference>